<dbReference type="Proteomes" id="UP000478571">
    <property type="component" value="Unassembled WGS sequence"/>
</dbReference>
<dbReference type="PANTHER" id="PTHR38043">
    <property type="entry name" value="PROTEIN HEMX"/>
    <property type="match status" value="1"/>
</dbReference>
<reference evidence="3 4" key="1">
    <citation type="submission" date="2020-01" db="EMBL/GenBank/DDBJ databases">
        <title>Draft Genome Sequence of Vibrio sp. strain OCN044, Isolated from a Healthy Coral at Palmyra Atoll.</title>
        <authorList>
            <person name="Videau P."/>
            <person name="Loughran R."/>
            <person name="Esquivel A."/>
            <person name="Deadmond M."/>
            <person name="Paddock B.E."/>
            <person name="Saw J.H."/>
            <person name="Ushijima B."/>
        </authorList>
    </citation>
    <scope>NUCLEOTIDE SEQUENCE [LARGE SCALE GENOMIC DNA]</scope>
    <source>
        <strain evidence="3 4">OCN044</strain>
    </source>
</reference>
<keyword evidence="2" id="KW-0812">Transmembrane</keyword>
<evidence type="ECO:0000256" key="1">
    <source>
        <dbReference type="SAM" id="Coils"/>
    </source>
</evidence>
<protein>
    <submittedName>
        <fullName evidence="3">Heme biosynthesis operon protein HemX</fullName>
    </submittedName>
</protein>
<dbReference type="PANTHER" id="PTHR38043:SF1">
    <property type="entry name" value="PROTEIN HEMX"/>
    <property type="match status" value="1"/>
</dbReference>
<name>A0A6L8M5U9_9VIBR</name>
<evidence type="ECO:0000313" key="4">
    <source>
        <dbReference type="Proteomes" id="UP000478571"/>
    </source>
</evidence>
<keyword evidence="2" id="KW-1133">Transmembrane helix</keyword>
<organism evidence="3 4">
    <name type="scientific">Vibrio tetraodonis subsp. pristinus</name>
    <dbReference type="NCBI Taxonomy" id="2695891"/>
    <lineage>
        <taxon>Bacteria</taxon>
        <taxon>Pseudomonadati</taxon>
        <taxon>Pseudomonadota</taxon>
        <taxon>Gammaproteobacteria</taxon>
        <taxon>Vibrionales</taxon>
        <taxon>Vibrionaceae</taxon>
        <taxon>Vibrio</taxon>
    </lineage>
</organism>
<evidence type="ECO:0000256" key="2">
    <source>
        <dbReference type="SAM" id="Phobius"/>
    </source>
</evidence>
<keyword evidence="4" id="KW-1185">Reference proteome</keyword>
<comment type="caution">
    <text evidence="3">The sequence shown here is derived from an EMBL/GenBank/DDBJ whole genome shotgun (WGS) entry which is preliminary data.</text>
</comment>
<accession>A0A6L8M5U9</accession>
<gene>
    <name evidence="3" type="ORF">GTG28_19630</name>
</gene>
<feature type="transmembrane region" description="Helical" evidence="2">
    <location>
        <begin position="49"/>
        <end position="69"/>
    </location>
</feature>
<dbReference type="AlphaFoldDB" id="A0A6L8M5U9"/>
<evidence type="ECO:0000313" key="3">
    <source>
        <dbReference type="EMBL" id="MYM61422.1"/>
    </source>
</evidence>
<keyword evidence="1" id="KW-0175">Coiled coil</keyword>
<sequence length="383" mass="43043">MTSKDKNNSIEPETDITAQEIVKDKAKAPNKDIKKEHIHNKVTSNSMRLGWLAIALSIVLPSGVAYYSYEQSTQYKIQISSLQAQLLQAKTSIQQELNANQEATVSKVENASQNAETRLAQQQRSINSLQLALADVKGRRPNDWLLAEADYLVKLAGRKLFLEHDAASATELMESADQRIATLNDPSLVPLRQSMSNDIMTLKSIPIIDKDGLVLRLTSLQQQVDNLPLANAILPDTQKNEQPSVSSDIHDWKSNLLTSLKDFSQNFITFRTRDGSAIPLLSPQQHFYLRENIKAKLETAIKAVYIGQQNIYSTALTTADNWSSTYFNQESNMVNEFNSTLAMLSKQNIHVDYPVKLETQQVLSDVIQDRLRRDVATLITEDK</sequence>
<dbReference type="InterPro" id="IPR007470">
    <property type="entry name" value="HemX"/>
</dbReference>
<dbReference type="Pfam" id="PF04375">
    <property type="entry name" value="HemX"/>
    <property type="match status" value="1"/>
</dbReference>
<feature type="coiled-coil region" evidence="1">
    <location>
        <begin position="98"/>
        <end position="139"/>
    </location>
</feature>
<keyword evidence="2" id="KW-0472">Membrane</keyword>
<dbReference type="EMBL" id="WWEU01000013">
    <property type="protein sequence ID" value="MYM61422.1"/>
    <property type="molecule type" value="Genomic_DNA"/>
</dbReference>
<proteinExistence type="predicted"/>
<dbReference type="RefSeq" id="WP_160932817.1">
    <property type="nucleotide sequence ID" value="NZ_WWEU01000013.1"/>
</dbReference>